<evidence type="ECO:0000256" key="1">
    <source>
        <dbReference type="SAM" id="MobiDB-lite"/>
    </source>
</evidence>
<keyword evidence="4" id="KW-1185">Reference proteome</keyword>
<proteinExistence type="predicted"/>
<accession>A0A9P6BB37</accession>
<feature type="region of interest" description="Disordered" evidence="1">
    <location>
        <begin position="200"/>
        <end position="219"/>
    </location>
</feature>
<name>A0A9P6BB37_9AGAM</name>
<evidence type="ECO:0000259" key="2">
    <source>
        <dbReference type="Pfam" id="PF08549"/>
    </source>
</evidence>
<dbReference type="InterPro" id="IPR013859">
    <property type="entry name" value="Ssr4_N"/>
</dbReference>
<gene>
    <name evidence="3" type="ORF">BS47DRAFT_1335516</name>
</gene>
<evidence type="ECO:0000313" key="4">
    <source>
        <dbReference type="Proteomes" id="UP000886523"/>
    </source>
</evidence>
<dbReference type="Pfam" id="PF08549">
    <property type="entry name" value="SWI-SNF_Ssr4_N"/>
    <property type="match status" value="1"/>
</dbReference>
<evidence type="ECO:0000313" key="3">
    <source>
        <dbReference type="EMBL" id="KAF9520847.1"/>
    </source>
</evidence>
<organism evidence="3 4">
    <name type="scientific">Hydnum rufescens UP504</name>
    <dbReference type="NCBI Taxonomy" id="1448309"/>
    <lineage>
        <taxon>Eukaryota</taxon>
        <taxon>Fungi</taxon>
        <taxon>Dikarya</taxon>
        <taxon>Basidiomycota</taxon>
        <taxon>Agaricomycotina</taxon>
        <taxon>Agaricomycetes</taxon>
        <taxon>Cantharellales</taxon>
        <taxon>Hydnaceae</taxon>
        <taxon>Hydnum</taxon>
    </lineage>
</organism>
<dbReference type="EMBL" id="MU128910">
    <property type="protein sequence ID" value="KAF9520847.1"/>
    <property type="molecule type" value="Genomic_DNA"/>
</dbReference>
<dbReference type="OrthoDB" id="5321006at2759"/>
<sequence>MAHMNMNRPQAPHGPPMQECYLRLNHDFPPQQNYGQEAALKTLLRVPQVSITMPYSFVHIDKANEGDTHAIYLLQSPQKLPPDGIRYLEEEQRFAMSVGPNVEMEILETKGGFIPGGGDAFAWRVRRIFRLTKGGHPSMAILHYSRGTPMPIPPHLINQPVRAYPLREVNEPSIYVTGEKMGTKIYPQQQALMAVASQNAALGQMERRRDKERREAPVR</sequence>
<dbReference type="GO" id="GO:0006338">
    <property type="term" value="P:chromatin remodeling"/>
    <property type="evidence" value="ECO:0007669"/>
    <property type="project" value="InterPro"/>
</dbReference>
<reference evidence="3" key="1">
    <citation type="journal article" date="2020" name="Nat. Commun.">
        <title>Large-scale genome sequencing of mycorrhizal fungi provides insights into the early evolution of symbiotic traits.</title>
        <authorList>
            <person name="Miyauchi S."/>
            <person name="Kiss E."/>
            <person name="Kuo A."/>
            <person name="Drula E."/>
            <person name="Kohler A."/>
            <person name="Sanchez-Garcia M."/>
            <person name="Morin E."/>
            <person name="Andreopoulos B."/>
            <person name="Barry K.W."/>
            <person name="Bonito G."/>
            <person name="Buee M."/>
            <person name="Carver A."/>
            <person name="Chen C."/>
            <person name="Cichocki N."/>
            <person name="Clum A."/>
            <person name="Culley D."/>
            <person name="Crous P.W."/>
            <person name="Fauchery L."/>
            <person name="Girlanda M."/>
            <person name="Hayes R.D."/>
            <person name="Keri Z."/>
            <person name="LaButti K."/>
            <person name="Lipzen A."/>
            <person name="Lombard V."/>
            <person name="Magnuson J."/>
            <person name="Maillard F."/>
            <person name="Murat C."/>
            <person name="Nolan M."/>
            <person name="Ohm R.A."/>
            <person name="Pangilinan J."/>
            <person name="Pereira M.F."/>
            <person name="Perotto S."/>
            <person name="Peter M."/>
            <person name="Pfister S."/>
            <person name="Riley R."/>
            <person name="Sitrit Y."/>
            <person name="Stielow J.B."/>
            <person name="Szollosi G."/>
            <person name="Zifcakova L."/>
            <person name="Stursova M."/>
            <person name="Spatafora J.W."/>
            <person name="Tedersoo L."/>
            <person name="Vaario L.M."/>
            <person name="Yamada A."/>
            <person name="Yan M."/>
            <person name="Wang P."/>
            <person name="Xu J."/>
            <person name="Bruns T."/>
            <person name="Baldrian P."/>
            <person name="Vilgalys R."/>
            <person name="Dunand C."/>
            <person name="Henrissat B."/>
            <person name="Grigoriev I.V."/>
            <person name="Hibbett D."/>
            <person name="Nagy L.G."/>
            <person name="Martin F.M."/>
        </authorList>
    </citation>
    <scope>NUCLEOTIDE SEQUENCE</scope>
    <source>
        <strain evidence="3">UP504</strain>
    </source>
</reference>
<dbReference type="Proteomes" id="UP000886523">
    <property type="component" value="Unassembled WGS sequence"/>
</dbReference>
<feature type="domain" description="SWI/SNF and RSC complexes subunit Ssr4 N-terminal" evidence="2">
    <location>
        <begin position="25"/>
        <end position="139"/>
    </location>
</feature>
<comment type="caution">
    <text evidence="3">The sequence shown here is derived from an EMBL/GenBank/DDBJ whole genome shotgun (WGS) entry which is preliminary data.</text>
</comment>
<feature type="compositionally biased region" description="Basic and acidic residues" evidence="1">
    <location>
        <begin position="205"/>
        <end position="219"/>
    </location>
</feature>
<dbReference type="AlphaFoldDB" id="A0A9P6BB37"/>
<protein>
    <recommendedName>
        <fullName evidence="2">SWI/SNF and RSC complexes subunit Ssr4 N-terminal domain-containing protein</fullName>
    </recommendedName>
</protein>